<proteinExistence type="predicted"/>
<sequence length="683" mass="75114">MTTADTGPVFIGAIGCHLKKIAEKIFPTAYAKCFAGLCLEGKTVLPRSLPEEVVDQVIRLIYYKSKSVPKTITAYRALTTTSTVTDVVRTTASASARTATVTHALPQPTIGFAGPTITKRVGHFLPVQDSLGALNDGSSIEASNTSFQLWGVLFLVAAIVCAPALFFWIARLVIGSEKAPNARGQHDSEEQSVSQQQEHRDALLRAEASDTSAREATERATASEAATKDAETKANVAKIGEKQAIQRAEASEKSAKEANSSATTAEDRKKEALEHAETSEQSAKQANKRADTFEASAKEAIQQAEEAERRASEAISRAQAAEVRTRDSEQNATDYKEKWNSFELRASTAAEKNKTLDSANKEQRKKIKDLEKDKTIAARKLESLAQRCNGLETGNKKLTTENGDLRSENEKAKGLQKRKEEAENTANRLKGERAAYLEEAADVNCANAELDRQHAELATEHAALKKKHQEILQLLSTEQSRAARFEASKNGATYNAEQLAAEVQRLKANFESVGEGSDHERDEIVVVRAQLEEYKVRLTEAESQLEAAETALDDAEVVQESRPKLPQPEAHVRLPPAPADVERNKGRGLNSKSTGGSGADDNSMAEDWDPSSIYLANPPPPPPEYYWSQSKKPFNHHPRPFAPKDRTFANTKFGTGLTRTQHRRRQKEAEWRKANGLPEHKWV</sequence>
<name>A0ACC3MID8_9PEZI</name>
<evidence type="ECO:0000313" key="2">
    <source>
        <dbReference type="Proteomes" id="UP001281147"/>
    </source>
</evidence>
<gene>
    <name evidence="1" type="ORF">LTR37_019015</name>
</gene>
<organism evidence="1 2">
    <name type="scientific">Vermiconidia calcicola</name>
    <dbReference type="NCBI Taxonomy" id="1690605"/>
    <lineage>
        <taxon>Eukaryota</taxon>
        <taxon>Fungi</taxon>
        <taxon>Dikarya</taxon>
        <taxon>Ascomycota</taxon>
        <taxon>Pezizomycotina</taxon>
        <taxon>Dothideomycetes</taxon>
        <taxon>Dothideomycetidae</taxon>
        <taxon>Mycosphaerellales</taxon>
        <taxon>Extremaceae</taxon>
        <taxon>Vermiconidia</taxon>
    </lineage>
</organism>
<dbReference type="Proteomes" id="UP001281147">
    <property type="component" value="Unassembled WGS sequence"/>
</dbReference>
<protein>
    <submittedName>
        <fullName evidence="1">Uncharacterized protein</fullName>
    </submittedName>
</protein>
<evidence type="ECO:0000313" key="1">
    <source>
        <dbReference type="EMBL" id="KAK3690749.1"/>
    </source>
</evidence>
<keyword evidence="2" id="KW-1185">Reference proteome</keyword>
<reference evidence="1" key="1">
    <citation type="submission" date="2023-07" db="EMBL/GenBank/DDBJ databases">
        <title>Black Yeasts Isolated from many extreme environments.</title>
        <authorList>
            <person name="Coleine C."/>
            <person name="Stajich J.E."/>
            <person name="Selbmann L."/>
        </authorList>
    </citation>
    <scope>NUCLEOTIDE SEQUENCE</scope>
    <source>
        <strain evidence="1">CCFEE 5714</strain>
    </source>
</reference>
<dbReference type="EMBL" id="JAUTXU010000281">
    <property type="protein sequence ID" value="KAK3690749.1"/>
    <property type="molecule type" value="Genomic_DNA"/>
</dbReference>
<comment type="caution">
    <text evidence="1">The sequence shown here is derived from an EMBL/GenBank/DDBJ whole genome shotgun (WGS) entry which is preliminary data.</text>
</comment>
<accession>A0ACC3MID8</accession>